<reference evidence="12" key="1">
    <citation type="submission" date="2025-08" db="UniProtKB">
        <authorList>
            <consortium name="RefSeq"/>
        </authorList>
    </citation>
    <scope>IDENTIFICATION</scope>
    <source>
        <tissue evidence="12">Sperm</tissue>
    </source>
</reference>
<dbReference type="InterPro" id="IPR020604">
    <property type="entry name" value="CTF/NFI_DNA-bd-dom"/>
</dbReference>
<accession>A0AAJ7WM55</accession>
<dbReference type="Pfam" id="PF10524">
    <property type="entry name" value="NfI_DNAbd_pre-N"/>
    <property type="match status" value="1"/>
</dbReference>
<keyword evidence="4 8" id="KW-0238">DNA-binding</keyword>
<evidence type="ECO:0000256" key="1">
    <source>
        <dbReference type="ARBA" id="ARBA00004123"/>
    </source>
</evidence>
<dbReference type="Pfam" id="PF00859">
    <property type="entry name" value="CTF_NFI"/>
    <property type="match status" value="1"/>
</dbReference>
<feature type="domain" description="CTF/NF-I" evidence="10">
    <location>
        <begin position="19"/>
        <end position="212"/>
    </location>
</feature>
<dbReference type="GO" id="GO:0000981">
    <property type="term" value="F:DNA-binding transcription factor activity, RNA polymerase II-specific"/>
    <property type="evidence" value="ECO:0007669"/>
    <property type="project" value="TreeGrafter"/>
</dbReference>
<feature type="region of interest" description="Disordered" evidence="9">
    <location>
        <begin position="325"/>
        <end position="367"/>
    </location>
</feature>
<evidence type="ECO:0000256" key="6">
    <source>
        <dbReference type="ARBA" id="ARBA00023163"/>
    </source>
</evidence>
<comment type="function">
    <text evidence="8">Recognizes and binds the palindromic sequence 5'-TTGGCNNNNNGCCAA-3' present in viral and cellular promoters and in the origin of replication of adenovirus type 2. These proteins are individually capable of activating transcription and replication.</text>
</comment>
<evidence type="ECO:0000259" key="10">
    <source>
        <dbReference type="PROSITE" id="PS51080"/>
    </source>
</evidence>
<dbReference type="PANTHER" id="PTHR11492:SF8">
    <property type="entry name" value="NUCLEAR FACTOR I, ISOFORM B"/>
    <property type="match status" value="1"/>
</dbReference>
<keyword evidence="7 8" id="KW-0539">Nucleus</keyword>
<keyword evidence="3 8" id="KW-0805">Transcription regulation</keyword>
<keyword evidence="11" id="KW-1185">Reference proteome</keyword>
<gene>
    <name evidence="12" type="primary">LOC116938926</name>
</gene>
<dbReference type="GO" id="GO:0005634">
    <property type="term" value="C:nucleus"/>
    <property type="evidence" value="ECO:0007669"/>
    <property type="project" value="UniProtKB-SubCell"/>
</dbReference>
<keyword evidence="6 8" id="KW-0804">Transcription</keyword>
<evidence type="ECO:0000256" key="9">
    <source>
        <dbReference type="SAM" id="MobiDB-lite"/>
    </source>
</evidence>
<evidence type="ECO:0000256" key="8">
    <source>
        <dbReference type="RuleBase" id="RU000690"/>
    </source>
</evidence>
<comment type="subcellular location">
    <subcellularLocation>
        <location evidence="1 8">Nucleus</location>
    </subcellularLocation>
</comment>
<protein>
    <recommendedName>
        <fullName evidence="8">Nuclear factor 1</fullName>
    </recommendedName>
</protein>
<dbReference type="InterPro" id="IPR003619">
    <property type="entry name" value="MAD_homology1_Dwarfin-type"/>
</dbReference>
<evidence type="ECO:0000256" key="7">
    <source>
        <dbReference type="ARBA" id="ARBA00023242"/>
    </source>
</evidence>
<dbReference type="InterPro" id="IPR000647">
    <property type="entry name" value="CTF/NFI"/>
</dbReference>
<keyword evidence="5 8" id="KW-0010">Activator</keyword>
<dbReference type="PANTHER" id="PTHR11492">
    <property type="entry name" value="NUCLEAR FACTOR I"/>
    <property type="match status" value="1"/>
</dbReference>
<keyword evidence="2 8" id="KW-0235">DNA replication</keyword>
<feature type="region of interest" description="Disordered" evidence="9">
    <location>
        <begin position="430"/>
        <end position="449"/>
    </location>
</feature>
<evidence type="ECO:0000256" key="2">
    <source>
        <dbReference type="ARBA" id="ARBA00022705"/>
    </source>
</evidence>
<sequence length="551" mass="60501">MRFDVRGGRSLIFMRSTSGWRRKISHQDEYHPFIEALLPHVRSFSFAWFHLQARKRKHLKKHDRRMSSAEERAAKDELLAEKTEVKQKWASRLLAKLRKDIRPECREDFVLSVTGRKQPCCVLSNPDQKGKMRRIDCLRQADKVWRLDLVTVVIFKGVPLESTDGERLAKSTRCLHPGLCVQPMHVSVCARELHLYIAYHATPASRADSGDSDSPKNENMSLTDTEIKTENGISGYQESFVTLGVFGINELIRVSRAPIVSGPGVAFVSETENSAYFSAIGRLGHGSGSGPISPGLVSARDMKVAGVTPMEAFDRQKWRRETRAADPIATWEQWPKRHKPGDGLDEPGSEGGGGFYSRHEDSDWGSHNAETSNNNYYYNSNNYSFNSYNYSLPGHLSHGPGFPPPSMLQRSFFHPAHPCIRYPVDAMLGGGSDNTDHGSSSQPNGGVGKSASVAAAAAAASAAAGASFPPGLLSQVSSVTRPIPLVMSADRKLMTSVSDGRVTPVATPGGWVAQGHNGHVRDAELELLRPWVRDLGLSLSHQPSTLGNLVL</sequence>
<dbReference type="PROSITE" id="PS51080">
    <property type="entry name" value="CTF_NFI_2"/>
    <property type="match status" value="1"/>
</dbReference>
<organism evidence="11 12">
    <name type="scientific">Petromyzon marinus</name>
    <name type="common">Sea lamprey</name>
    <dbReference type="NCBI Taxonomy" id="7757"/>
    <lineage>
        <taxon>Eukaryota</taxon>
        <taxon>Metazoa</taxon>
        <taxon>Chordata</taxon>
        <taxon>Craniata</taxon>
        <taxon>Vertebrata</taxon>
        <taxon>Cyclostomata</taxon>
        <taxon>Hyperoartia</taxon>
        <taxon>Petromyzontiformes</taxon>
        <taxon>Petromyzontidae</taxon>
        <taxon>Petromyzon</taxon>
    </lineage>
</organism>
<dbReference type="GO" id="GO:0045893">
    <property type="term" value="P:positive regulation of DNA-templated transcription"/>
    <property type="evidence" value="ECO:0007669"/>
    <property type="project" value="UniProtKB-ARBA"/>
</dbReference>
<dbReference type="Pfam" id="PF03165">
    <property type="entry name" value="MH1"/>
    <property type="match status" value="1"/>
</dbReference>
<dbReference type="InterPro" id="IPR019548">
    <property type="entry name" value="CTF/NFI_DNA-bd_N"/>
</dbReference>
<dbReference type="GeneID" id="116938926"/>
<evidence type="ECO:0000313" key="12">
    <source>
        <dbReference type="RefSeq" id="XP_032802552.1"/>
    </source>
</evidence>
<dbReference type="RefSeq" id="XP_032802552.1">
    <property type="nucleotide sequence ID" value="XM_032946661.1"/>
</dbReference>
<evidence type="ECO:0000256" key="5">
    <source>
        <dbReference type="ARBA" id="ARBA00023159"/>
    </source>
</evidence>
<comment type="subunit">
    <text evidence="8">Binds DNA as a homodimer.</text>
</comment>
<evidence type="ECO:0000313" key="11">
    <source>
        <dbReference type="Proteomes" id="UP001318040"/>
    </source>
</evidence>
<evidence type="ECO:0000256" key="3">
    <source>
        <dbReference type="ARBA" id="ARBA00023015"/>
    </source>
</evidence>
<name>A0AAJ7WM55_PETMA</name>
<dbReference type="GO" id="GO:0006260">
    <property type="term" value="P:DNA replication"/>
    <property type="evidence" value="ECO:0007669"/>
    <property type="project" value="UniProtKB-KW"/>
</dbReference>
<dbReference type="AlphaFoldDB" id="A0AAJ7WM55"/>
<dbReference type="Proteomes" id="UP001318040">
    <property type="component" value="Chromosome 1"/>
</dbReference>
<dbReference type="GO" id="GO:0000978">
    <property type="term" value="F:RNA polymerase II cis-regulatory region sequence-specific DNA binding"/>
    <property type="evidence" value="ECO:0007669"/>
    <property type="project" value="TreeGrafter"/>
</dbReference>
<dbReference type="KEGG" id="pmrn:116938926"/>
<evidence type="ECO:0000256" key="4">
    <source>
        <dbReference type="ARBA" id="ARBA00023125"/>
    </source>
</evidence>
<proteinExistence type="inferred from homology"/>
<dbReference type="SMART" id="SM00523">
    <property type="entry name" value="DWA"/>
    <property type="match status" value="1"/>
</dbReference>
<comment type="similarity">
    <text evidence="8">Belongs to the CTF/NF-I family.</text>
</comment>